<proteinExistence type="predicted"/>
<evidence type="ECO:0000313" key="2">
    <source>
        <dbReference type="Proteomes" id="UP001152795"/>
    </source>
</evidence>
<sequence>LKQDRWQRPKEKENTAELYRNVMAILNKLTPQKFKTLMEQFLALNIDTPERLEGVIDRIFEKAVAEPRFSVAYANLCPCLFV</sequence>
<dbReference type="Proteomes" id="UP001152795">
    <property type="component" value="Unassembled WGS sequence"/>
</dbReference>
<dbReference type="PANTHER" id="PTHR23253">
    <property type="entry name" value="EUKARYOTIC TRANSLATION INITIATION FACTOR 4 GAMMA"/>
    <property type="match status" value="1"/>
</dbReference>
<organism evidence="1 2">
    <name type="scientific">Paramuricea clavata</name>
    <name type="common">Red gorgonian</name>
    <name type="synonym">Violescent sea-whip</name>
    <dbReference type="NCBI Taxonomy" id="317549"/>
    <lineage>
        <taxon>Eukaryota</taxon>
        <taxon>Metazoa</taxon>
        <taxon>Cnidaria</taxon>
        <taxon>Anthozoa</taxon>
        <taxon>Octocorallia</taxon>
        <taxon>Malacalcyonacea</taxon>
        <taxon>Plexauridae</taxon>
        <taxon>Paramuricea</taxon>
    </lineage>
</organism>
<dbReference type="GO" id="GO:0003729">
    <property type="term" value="F:mRNA binding"/>
    <property type="evidence" value="ECO:0007669"/>
    <property type="project" value="TreeGrafter"/>
</dbReference>
<dbReference type="SUPFAM" id="SSF48371">
    <property type="entry name" value="ARM repeat"/>
    <property type="match status" value="1"/>
</dbReference>
<name>A0A7D9M290_PARCT</name>
<feature type="non-terminal residue" evidence="1">
    <location>
        <position position="82"/>
    </location>
</feature>
<keyword evidence="2" id="KW-1185">Reference proteome</keyword>
<dbReference type="OrthoDB" id="10071175at2759"/>
<dbReference type="GO" id="GO:0003743">
    <property type="term" value="F:translation initiation factor activity"/>
    <property type="evidence" value="ECO:0007669"/>
    <property type="project" value="UniProtKB-KW"/>
</dbReference>
<dbReference type="Pfam" id="PF02854">
    <property type="entry name" value="MIF4G"/>
    <property type="match status" value="1"/>
</dbReference>
<dbReference type="InterPro" id="IPR003890">
    <property type="entry name" value="MIF4G-like_typ-3"/>
</dbReference>
<dbReference type="Gene3D" id="1.25.40.180">
    <property type="match status" value="1"/>
</dbReference>
<reference evidence="1" key="1">
    <citation type="submission" date="2020-04" db="EMBL/GenBank/DDBJ databases">
        <authorList>
            <person name="Alioto T."/>
            <person name="Alioto T."/>
            <person name="Gomez Garrido J."/>
        </authorList>
    </citation>
    <scope>NUCLEOTIDE SEQUENCE</scope>
    <source>
        <strain evidence="1">A484AB</strain>
    </source>
</reference>
<keyword evidence="1" id="KW-0648">Protein biosynthesis</keyword>
<dbReference type="EMBL" id="CACRXK020029931">
    <property type="protein sequence ID" value="CAB4042339.1"/>
    <property type="molecule type" value="Genomic_DNA"/>
</dbReference>
<evidence type="ECO:0000313" key="1">
    <source>
        <dbReference type="EMBL" id="CAB4042339.1"/>
    </source>
</evidence>
<dbReference type="InterPro" id="IPR016024">
    <property type="entry name" value="ARM-type_fold"/>
</dbReference>
<gene>
    <name evidence="1" type="ORF">PACLA_8A024262</name>
</gene>
<dbReference type="GO" id="GO:0016281">
    <property type="term" value="C:eukaryotic translation initiation factor 4F complex"/>
    <property type="evidence" value="ECO:0007669"/>
    <property type="project" value="TreeGrafter"/>
</dbReference>
<keyword evidence="1" id="KW-0396">Initiation factor</keyword>
<dbReference type="AlphaFoldDB" id="A0A7D9M290"/>
<feature type="non-terminal residue" evidence="1">
    <location>
        <position position="1"/>
    </location>
</feature>
<accession>A0A7D9M290</accession>
<comment type="caution">
    <text evidence="1">The sequence shown here is derived from an EMBL/GenBank/DDBJ whole genome shotgun (WGS) entry which is preliminary data.</text>
</comment>
<dbReference type="PANTHER" id="PTHR23253:SF78">
    <property type="entry name" value="EUKARYOTIC TRANSLATION INITIATION FACTOR 4G1, ISOFORM B-RELATED"/>
    <property type="match status" value="1"/>
</dbReference>
<protein>
    <submittedName>
        <fullName evidence="1">Eukaryotic translation initiation factor 4 gamma 1 isoform X1</fullName>
    </submittedName>
</protein>